<feature type="transmembrane region" description="Helical" evidence="1">
    <location>
        <begin position="250"/>
        <end position="271"/>
    </location>
</feature>
<dbReference type="InterPro" id="IPR052734">
    <property type="entry name" value="Nod_factor_acetyltransferase"/>
</dbReference>
<dbReference type="PANTHER" id="PTHR37312:SF1">
    <property type="entry name" value="MEMBRANE-BOUND ACYLTRANSFERASE YKRP-RELATED"/>
    <property type="match status" value="1"/>
</dbReference>
<feature type="transmembrane region" description="Helical" evidence="1">
    <location>
        <begin position="23"/>
        <end position="43"/>
    </location>
</feature>
<evidence type="ECO:0000256" key="1">
    <source>
        <dbReference type="SAM" id="Phobius"/>
    </source>
</evidence>
<dbReference type="OrthoDB" id="9809782at2"/>
<proteinExistence type="predicted"/>
<dbReference type="AlphaFoldDB" id="A0A2M9CXI3"/>
<evidence type="ECO:0000313" key="3">
    <source>
        <dbReference type="EMBL" id="PJJ76597.1"/>
    </source>
</evidence>
<sequence length="377" mass="44218">MKLKIKYWIEYFFNISHATKSRLAWVDYAKGIALILVAYRHILIGFERAGLPIHIVLLKANEMFFSFRMPLFFILSGIFISKSLEKRGWLNLIKTKWQTLLYPYIIWCVIQITFQILFSKYTNSDRTLHDYTYILTNPDALDQMWYLFALFNVSTLYIILKSLLKIPSFAQLAVGIIFYFLSTIYNSGPIRDLLYFYPFFALGDLVSDYLLNKKFYPIYRSYALFFSILPAFIVSQWYFLQHENIEYTHIFQFAGVALIGCAFMLNICFILGKYDKLNFLKIVGYHSLYIYILHVGIASLLRALFVHGLEIKNTNFLLPVNLTLSITLSIMLYNLIIRNGGWFIFILDKKRINDSINQEKKPLVLGNESKVIVSPYN</sequence>
<gene>
    <name evidence="3" type="ORF">BXY57_2227</name>
</gene>
<protein>
    <submittedName>
        <fullName evidence="3">Fucose 4-O-acetylase-like acetyltransferase</fullName>
    </submittedName>
</protein>
<feature type="transmembrane region" description="Helical" evidence="1">
    <location>
        <begin position="101"/>
        <end position="118"/>
    </location>
</feature>
<keyword evidence="1" id="KW-0812">Transmembrane</keyword>
<feature type="transmembrane region" description="Helical" evidence="1">
    <location>
        <begin position="218"/>
        <end position="238"/>
    </location>
</feature>
<organism evidence="3 4">
    <name type="scientific">Thermoflavifilum aggregans</name>
    <dbReference type="NCBI Taxonomy" id="454188"/>
    <lineage>
        <taxon>Bacteria</taxon>
        <taxon>Pseudomonadati</taxon>
        <taxon>Bacteroidota</taxon>
        <taxon>Chitinophagia</taxon>
        <taxon>Chitinophagales</taxon>
        <taxon>Chitinophagaceae</taxon>
        <taxon>Thermoflavifilum</taxon>
    </lineage>
</organism>
<keyword evidence="3" id="KW-0808">Transferase</keyword>
<feature type="transmembrane region" description="Helical" evidence="1">
    <location>
        <begin position="143"/>
        <end position="160"/>
    </location>
</feature>
<feature type="transmembrane region" description="Helical" evidence="1">
    <location>
        <begin position="63"/>
        <end position="80"/>
    </location>
</feature>
<dbReference type="GO" id="GO:0016747">
    <property type="term" value="F:acyltransferase activity, transferring groups other than amino-acyl groups"/>
    <property type="evidence" value="ECO:0007669"/>
    <property type="project" value="InterPro"/>
</dbReference>
<dbReference type="Pfam" id="PF01757">
    <property type="entry name" value="Acyl_transf_3"/>
    <property type="match status" value="1"/>
</dbReference>
<reference evidence="3 4" key="1">
    <citation type="submission" date="2017-11" db="EMBL/GenBank/DDBJ databases">
        <title>Genomic Encyclopedia of Archaeal and Bacterial Type Strains, Phase II (KMG-II): From Individual Species to Whole Genera.</title>
        <authorList>
            <person name="Goeker M."/>
        </authorList>
    </citation>
    <scope>NUCLEOTIDE SEQUENCE [LARGE SCALE GENOMIC DNA]</scope>
    <source>
        <strain evidence="3 4">DSM 27268</strain>
    </source>
</reference>
<keyword evidence="4" id="KW-1185">Reference proteome</keyword>
<dbReference type="EMBL" id="PGFG01000001">
    <property type="protein sequence ID" value="PJJ76597.1"/>
    <property type="molecule type" value="Genomic_DNA"/>
</dbReference>
<dbReference type="InterPro" id="IPR002656">
    <property type="entry name" value="Acyl_transf_3_dom"/>
</dbReference>
<name>A0A2M9CXI3_9BACT</name>
<feature type="transmembrane region" description="Helical" evidence="1">
    <location>
        <begin position="169"/>
        <end position="188"/>
    </location>
</feature>
<accession>A0A2M9CXI3</accession>
<dbReference type="RefSeq" id="WP_100315042.1">
    <property type="nucleotide sequence ID" value="NZ_PGFG01000001.1"/>
</dbReference>
<feature type="transmembrane region" description="Helical" evidence="1">
    <location>
        <begin position="316"/>
        <end position="336"/>
    </location>
</feature>
<evidence type="ECO:0000259" key="2">
    <source>
        <dbReference type="Pfam" id="PF01757"/>
    </source>
</evidence>
<keyword evidence="1" id="KW-0472">Membrane</keyword>
<keyword evidence="1" id="KW-1133">Transmembrane helix</keyword>
<dbReference type="PANTHER" id="PTHR37312">
    <property type="entry name" value="MEMBRANE-BOUND ACYLTRANSFERASE YKRP-RELATED"/>
    <property type="match status" value="1"/>
</dbReference>
<feature type="domain" description="Acyltransferase 3" evidence="2">
    <location>
        <begin position="24"/>
        <end position="331"/>
    </location>
</feature>
<comment type="caution">
    <text evidence="3">The sequence shown here is derived from an EMBL/GenBank/DDBJ whole genome shotgun (WGS) entry which is preliminary data.</text>
</comment>
<dbReference type="Proteomes" id="UP000230000">
    <property type="component" value="Unassembled WGS sequence"/>
</dbReference>
<evidence type="ECO:0000313" key="4">
    <source>
        <dbReference type="Proteomes" id="UP000230000"/>
    </source>
</evidence>
<feature type="transmembrane region" description="Helical" evidence="1">
    <location>
        <begin position="283"/>
        <end position="304"/>
    </location>
</feature>
<feature type="transmembrane region" description="Helical" evidence="1">
    <location>
        <begin position="194"/>
        <end position="211"/>
    </location>
</feature>